<dbReference type="Gene3D" id="3.40.50.2300">
    <property type="match status" value="1"/>
</dbReference>
<dbReference type="SMART" id="SM00448">
    <property type="entry name" value="REC"/>
    <property type="match status" value="1"/>
</dbReference>
<dbReference type="PRINTS" id="PR00038">
    <property type="entry name" value="HTHLUXR"/>
</dbReference>
<dbReference type="InterPro" id="IPR001789">
    <property type="entry name" value="Sig_transdc_resp-reg_receiver"/>
</dbReference>
<keyword evidence="1 5" id="KW-0597">Phosphoprotein</keyword>
<evidence type="ECO:0000256" key="1">
    <source>
        <dbReference type="ARBA" id="ARBA00022553"/>
    </source>
</evidence>
<dbReference type="RefSeq" id="WP_286345781.1">
    <property type="nucleotide sequence ID" value="NZ_AP027732.1"/>
</dbReference>
<dbReference type="GO" id="GO:0003677">
    <property type="term" value="F:DNA binding"/>
    <property type="evidence" value="ECO:0007669"/>
    <property type="project" value="UniProtKB-KW"/>
</dbReference>
<dbReference type="Pfam" id="PF00196">
    <property type="entry name" value="GerE"/>
    <property type="match status" value="1"/>
</dbReference>
<dbReference type="PROSITE" id="PS50110">
    <property type="entry name" value="RESPONSE_REGULATORY"/>
    <property type="match status" value="1"/>
</dbReference>
<dbReference type="SMART" id="SM00421">
    <property type="entry name" value="HTH_LUXR"/>
    <property type="match status" value="1"/>
</dbReference>
<evidence type="ECO:0000259" key="7">
    <source>
        <dbReference type="PROSITE" id="PS50110"/>
    </source>
</evidence>
<keyword evidence="4" id="KW-0804">Transcription</keyword>
<accession>A0ABN6XXJ8</accession>
<dbReference type="InterPro" id="IPR058245">
    <property type="entry name" value="NreC/VraR/RcsB-like_REC"/>
</dbReference>
<dbReference type="CDD" id="cd17535">
    <property type="entry name" value="REC_NarL-like"/>
    <property type="match status" value="1"/>
</dbReference>
<gene>
    <name evidence="8" type="ORF">GCM10025867_11140</name>
</gene>
<dbReference type="PROSITE" id="PS50043">
    <property type="entry name" value="HTH_LUXR_2"/>
    <property type="match status" value="1"/>
</dbReference>
<dbReference type="PANTHER" id="PTHR43214:SF24">
    <property type="entry name" value="TRANSCRIPTIONAL REGULATORY PROTEIN NARL-RELATED"/>
    <property type="match status" value="1"/>
</dbReference>
<feature type="modified residue" description="4-aspartylphosphate" evidence="5">
    <location>
        <position position="54"/>
    </location>
</feature>
<dbReference type="EMBL" id="AP027732">
    <property type="protein sequence ID" value="BDZ48873.1"/>
    <property type="molecule type" value="Genomic_DNA"/>
</dbReference>
<dbReference type="SUPFAM" id="SSF52172">
    <property type="entry name" value="CheY-like"/>
    <property type="match status" value="1"/>
</dbReference>
<dbReference type="PANTHER" id="PTHR43214">
    <property type="entry name" value="TWO-COMPONENT RESPONSE REGULATOR"/>
    <property type="match status" value="1"/>
</dbReference>
<feature type="domain" description="Response regulatory" evidence="7">
    <location>
        <begin position="3"/>
        <end position="120"/>
    </location>
</feature>
<name>A0ABN6XXJ8_9MICO</name>
<proteinExistence type="predicted"/>
<dbReference type="CDD" id="cd06170">
    <property type="entry name" value="LuxR_C_like"/>
    <property type="match status" value="1"/>
</dbReference>
<keyword evidence="2" id="KW-0805">Transcription regulation</keyword>
<evidence type="ECO:0000259" key="6">
    <source>
        <dbReference type="PROSITE" id="PS50043"/>
    </source>
</evidence>
<evidence type="ECO:0000313" key="9">
    <source>
        <dbReference type="Proteomes" id="UP001321486"/>
    </source>
</evidence>
<dbReference type="InterPro" id="IPR011006">
    <property type="entry name" value="CheY-like_superfamily"/>
</dbReference>
<dbReference type="InterPro" id="IPR016032">
    <property type="entry name" value="Sig_transdc_resp-reg_C-effctor"/>
</dbReference>
<evidence type="ECO:0000256" key="2">
    <source>
        <dbReference type="ARBA" id="ARBA00023015"/>
    </source>
</evidence>
<reference evidence="9" key="1">
    <citation type="journal article" date="2019" name="Int. J. Syst. Evol. Microbiol.">
        <title>The Global Catalogue of Microorganisms (GCM) 10K type strain sequencing project: providing services to taxonomists for standard genome sequencing and annotation.</title>
        <authorList>
            <consortium name="The Broad Institute Genomics Platform"/>
            <consortium name="The Broad Institute Genome Sequencing Center for Infectious Disease"/>
            <person name="Wu L."/>
            <person name="Ma J."/>
        </authorList>
    </citation>
    <scope>NUCLEOTIDE SEQUENCE [LARGE SCALE GENOMIC DNA]</scope>
    <source>
        <strain evidence="9">NBRC 108728</strain>
    </source>
</reference>
<dbReference type="InterPro" id="IPR039420">
    <property type="entry name" value="WalR-like"/>
</dbReference>
<evidence type="ECO:0000256" key="4">
    <source>
        <dbReference type="ARBA" id="ARBA00023163"/>
    </source>
</evidence>
<evidence type="ECO:0000256" key="5">
    <source>
        <dbReference type="PROSITE-ProRule" id="PRU00169"/>
    </source>
</evidence>
<protein>
    <submittedName>
        <fullName evidence="8">DNA-binding response regulator</fullName>
    </submittedName>
</protein>
<feature type="domain" description="HTH luxR-type" evidence="6">
    <location>
        <begin position="149"/>
        <end position="214"/>
    </location>
</feature>
<dbReference type="InterPro" id="IPR000792">
    <property type="entry name" value="Tscrpt_reg_LuxR_C"/>
</dbReference>
<organism evidence="8 9">
    <name type="scientific">Frondihabitans sucicola</name>
    <dbReference type="NCBI Taxonomy" id="1268041"/>
    <lineage>
        <taxon>Bacteria</taxon>
        <taxon>Bacillati</taxon>
        <taxon>Actinomycetota</taxon>
        <taxon>Actinomycetes</taxon>
        <taxon>Micrococcales</taxon>
        <taxon>Microbacteriaceae</taxon>
        <taxon>Frondihabitans</taxon>
    </lineage>
</organism>
<dbReference type="Pfam" id="PF00072">
    <property type="entry name" value="Response_reg"/>
    <property type="match status" value="1"/>
</dbReference>
<keyword evidence="3 8" id="KW-0238">DNA-binding</keyword>
<dbReference type="SUPFAM" id="SSF46894">
    <property type="entry name" value="C-terminal effector domain of the bipartite response regulators"/>
    <property type="match status" value="1"/>
</dbReference>
<dbReference type="Proteomes" id="UP001321486">
    <property type="component" value="Chromosome"/>
</dbReference>
<evidence type="ECO:0000256" key="3">
    <source>
        <dbReference type="ARBA" id="ARBA00023125"/>
    </source>
</evidence>
<evidence type="ECO:0000313" key="8">
    <source>
        <dbReference type="EMBL" id="BDZ48873.1"/>
    </source>
</evidence>
<keyword evidence="9" id="KW-1185">Reference proteome</keyword>
<sequence>MIRVLVADDQAIVRAGFTVIVEAEGDMEVVGAAEDGYEAVRLAQELRPDVVCMDIRMPGRDGIEATRILSADPAGAIPVLVVTTFDLDDYVFGALEAGASGFLLKGADETTLLSAIRSVAAGDGTLDQKLTRRVLTEFATRRPAPRTADPASASRLTQREIEILQLLCTGLSNQEIAGALFIEPSTVKYHLAGLLGKIGARDRLQAVVWAFRNGYSAPE</sequence>